<feature type="compositionally biased region" description="Polar residues" evidence="1">
    <location>
        <begin position="958"/>
        <end position="969"/>
    </location>
</feature>
<name>A0AAV5GQI7_9BASI</name>
<dbReference type="SUPFAM" id="SSF48065">
    <property type="entry name" value="DBL homology domain (DH-domain)"/>
    <property type="match status" value="1"/>
</dbReference>
<keyword evidence="4" id="KW-1185">Reference proteome</keyword>
<feature type="compositionally biased region" description="Low complexity" evidence="1">
    <location>
        <begin position="161"/>
        <end position="177"/>
    </location>
</feature>
<dbReference type="GO" id="GO:0031267">
    <property type="term" value="F:small GTPase binding"/>
    <property type="evidence" value="ECO:0007669"/>
    <property type="project" value="TreeGrafter"/>
</dbReference>
<dbReference type="Gene3D" id="2.30.29.30">
    <property type="entry name" value="Pleckstrin-homology domain (PH domain)/Phosphotyrosine-binding domain (PTB)"/>
    <property type="match status" value="1"/>
</dbReference>
<feature type="region of interest" description="Disordered" evidence="1">
    <location>
        <begin position="239"/>
        <end position="258"/>
    </location>
</feature>
<feature type="compositionally biased region" description="Low complexity" evidence="1">
    <location>
        <begin position="1064"/>
        <end position="1077"/>
    </location>
</feature>
<feature type="compositionally biased region" description="Low complexity" evidence="1">
    <location>
        <begin position="869"/>
        <end position="886"/>
    </location>
</feature>
<feature type="compositionally biased region" description="Low complexity" evidence="1">
    <location>
        <begin position="185"/>
        <end position="214"/>
    </location>
</feature>
<feature type="compositionally biased region" description="Low complexity" evidence="1">
    <location>
        <begin position="1017"/>
        <end position="1034"/>
    </location>
</feature>
<evidence type="ECO:0000313" key="3">
    <source>
        <dbReference type="EMBL" id="GJN90938.1"/>
    </source>
</evidence>
<comment type="caution">
    <text evidence="3">The sequence shown here is derived from an EMBL/GenBank/DDBJ whole genome shotgun (WGS) entry which is preliminary data.</text>
</comment>
<feature type="compositionally biased region" description="Low complexity" evidence="1">
    <location>
        <begin position="53"/>
        <end position="85"/>
    </location>
</feature>
<accession>A0AAV5GQI7</accession>
<protein>
    <recommendedName>
        <fullName evidence="2">DH domain-containing protein</fullName>
    </recommendedName>
</protein>
<organism evidence="3 4">
    <name type="scientific">Rhodotorula paludigena</name>
    <dbReference type="NCBI Taxonomy" id="86838"/>
    <lineage>
        <taxon>Eukaryota</taxon>
        <taxon>Fungi</taxon>
        <taxon>Dikarya</taxon>
        <taxon>Basidiomycota</taxon>
        <taxon>Pucciniomycotina</taxon>
        <taxon>Microbotryomycetes</taxon>
        <taxon>Sporidiobolales</taxon>
        <taxon>Sporidiobolaceae</taxon>
        <taxon>Rhodotorula</taxon>
    </lineage>
</organism>
<feature type="region of interest" description="Disordered" evidence="1">
    <location>
        <begin position="492"/>
        <end position="549"/>
    </location>
</feature>
<reference evidence="3 4" key="1">
    <citation type="submission" date="2021-12" db="EMBL/GenBank/DDBJ databases">
        <title>High titer production of polyol ester of fatty acids by Rhodotorula paludigena BS15 towards product separation-free biomass refinery.</title>
        <authorList>
            <person name="Mano J."/>
            <person name="Ono H."/>
            <person name="Tanaka T."/>
            <person name="Naito K."/>
            <person name="Sushida H."/>
            <person name="Ike M."/>
            <person name="Tokuyasu K."/>
            <person name="Kitaoka M."/>
        </authorList>
    </citation>
    <scope>NUCLEOTIDE SEQUENCE [LARGE SCALE GENOMIC DNA]</scope>
    <source>
        <strain evidence="3 4">BS15</strain>
    </source>
</reference>
<dbReference type="PROSITE" id="PS50010">
    <property type="entry name" value="DH_2"/>
    <property type="match status" value="1"/>
</dbReference>
<feature type="region of interest" description="Disordered" evidence="1">
    <location>
        <begin position="703"/>
        <end position="1093"/>
    </location>
</feature>
<dbReference type="PANTHER" id="PTHR45924:SF2">
    <property type="entry name" value="FI17866P1"/>
    <property type="match status" value="1"/>
</dbReference>
<dbReference type="InterPro" id="IPR011993">
    <property type="entry name" value="PH-like_dom_sf"/>
</dbReference>
<dbReference type="PANTHER" id="PTHR45924">
    <property type="entry name" value="FI17866P1"/>
    <property type="match status" value="1"/>
</dbReference>
<dbReference type="InterPro" id="IPR035899">
    <property type="entry name" value="DBL_dom_sf"/>
</dbReference>
<feature type="compositionally biased region" description="Polar residues" evidence="1">
    <location>
        <begin position="843"/>
        <end position="860"/>
    </location>
</feature>
<dbReference type="Proteomes" id="UP001342314">
    <property type="component" value="Unassembled WGS sequence"/>
</dbReference>
<sequence>MTDFSAYSRGAETSGSTRGIGDAFAYPAQGAGGAAERLPGQLGALSLAHESGPAAPSAPSLAPRLASSTAGASSASTGYAGAMSTRAGSAPGYSAANRPRPQLSPVLTGASAFTAPLATPSSAALPRSAPPRQDSAPLHPGTAPPASATAARLPRKASLPSLSRSATADSDSTFSSAPPLPPLPASASFSSNRFGPSSTQSSFAAAPSSSARESAGGEPVFDGAALAAGAQAIGQNGGLAPSPSTLAPAGAAPTRSASAIRRGNPLEDLIHTETAYVEDLGLIIKRVAAAWSRSNFPPPALDAMFRAIEAVYRINKTLLAKLLEIGPNPSSPKALGDLLMRWIPDLEPAYTRYAQTLARGYDAFAPVQSNPKLAPILAALPYPSTLPSPSSSSAESSAVTLDTLFELPRQRVAYYQRLYAKLLRSTQEGRSDHALLVAANDKLAYLERLCDEGARRSILEPSAAAPAEAPRRAAPPRLNVDVAAAVSGPVETLQAQAVQPRSSGESTRNESPTSSYRSSGATNTSTANTSATNGGPLGGTGKEGAPVRVDDLERRLDTSRTLDIFTMQPRKCKLQMQPPNLPFSRQLRKAGDVSVSFVPSSDSSQRDVRHPRAMLILLTDLFLVCQRISPSEAYHANQPGADLWLLYPPLAGKHLRVRDGQASGELEVTIMNKERLTLRPEGGEEQVREWRAALDEAIRFGATQGSRVRHDSSMSAASSSGQGGRSPISPTYRASPLSPSFGAGAQQQQPATAVPSPRSTSNYSPVPPSPLPGTSSNGYGPSLGVGLPSSQSQPLGLHAADPARRAFSNPSAGGAPSVPRPERNASIANRGGDGPASFGNGPLVQSPTSASFGYASSSRGPSPYPASPQPSSSEYGAPSGSAYGSGRQSPYGTGSGPGSMHDFAPSPHGPPGPGGHYPTYPLPPTSPYASSLPDHQFPHPPQHQQYPQRGGSVRPDSRQSNGSYSSAFSGRTDGSYRYPDAPPPLPKELSYNGVDISGRGGPLYPTSLAGGGTPGPGSVLSASGRSGLLSPGGSIHRSRSAEGLRGPAASYRMPSQALLEDRSNSAPGSSRSGSAAGVLAQDVSPPTSPVEARVPDKTSIVAQMRCKIFLQQHHAQWKSLGTAKLKLYHSMPSGTKQLVVDSDKGGGKTVISTIVLTDGVERVGKTGVAIELSDQGDRTGIVYMLQMKTEQSATGLFEQLLLGSDRMRR</sequence>
<dbReference type="EMBL" id="BQKY01000007">
    <property type="protein sequence ID" value="GJN90938.1"/>
    <property type="molecule type" value="Genomic_DNA"/>
</dbReference>
<evidence type="ECO:0000256" key="1">
    <source>
        <dbReference type="SAM" id="MobiDB-lite"/>
    </source>
</evidence>
<gene>
    <name evidence="3" type="ORF">Rhopal_003952-T1</name>
</gene>
<dbReference type="SMART" id="SM00325">
    <property type="entry name" value="RhoGEF"/>
    <property type="match status" value="1"/>
</dbReference>
<evidence type="ECO:0000313" key="4">
    <source>
        <dbReference type="Proteomes" id="UP001342314"/>
    </source>
</evidence>
<feature type="compositionally biased region" description="Low complexity" evidence="1">
    <location>
        <begin position="120"/>
        <end position="132"/>
    </location>
</feature>
<proteinExistence type="predicted"/>
<feature type="compositionally biased region" description="Low complexity" evidence="1">
    <location>
        <begin position="738"/>
        <end position="757"/>
    </location>
</feature>
<dbReference type="GO" id="GO:0005085">
    <property type="term" value="F:guanyl-nucleotide exchange factor activity"/>
    <property type="evidence" value="ECO:0007669"/>
    <property type="project" value="InterPro"/>
</dbReference>
<feature type="compositionally biased region" description="Polar residues" evidence="1">
    <location>
        <begin position="493"/>
        <end position="517"/>
    </location>
</feature>
<feature type="domain" description="DH" evidence="2">
    <location>
        <begin position="261"/>
        <end position="453"/>
    </location>
</feature>
<dbReference type="InterPro" id="IPR000219">
    <property type="entry name" value="DH_dom"/>
</dbReference>
<evidence type="ECO:0000259" key="2">
    <source>
        <dbReference type="PROSITE" id="PS50010"/>
    </source>
</evidence>
<feature type="compositionally biased region" description="Low complexity" evidence="1">
    <location>
        <begin position="518"/>
        <end position="534"/>
    </location>
</feature>
<dbReference type="Gene3D" id="1.20.900.10">
    <property type="entry name" value="Dbl homology (DH) domain"/>
    <property type="match status" value="1"/>
</dbReference>
<dbReference type="AlphaFoldDB" id="A0AAV5GQI7"/>
<feature type="region of interest" description="Disordered" evidence="1">
    <location>
        <begin position="1"/>
        <end position="106"/>
    </location>
</feature>
<feature type="region of interest" description="Disordered" evidence="1">
    <location>
        <begin position="120"/>
        <end position="217"/>
    </location>
</feature>
<dbReference type="Pfam" id="PF00621">
    <property type="entry name" value="RhoGEF"/>
    <property type="match status" value="1"/>
</dbReference>